<dbReference type="AlphaFoldDB" id="A0A5E4VKC6"/>
<dbReference type="PANTHER" id="PTHR43537:SF24">
    <property type="entry name" value="GLUCONATE OPERON TRANSCRIPTIONAL REPRESSOR"/>
    <property type="match status" value="1"/>
</dbReference>
<dbReference type="Gene3D" id="1.10.10.10">
    <property type="entry name" value="Winged helix-like DNA-binding domain superfamily/Winged helix DNA-binding domain"/>
    <property type="match status" value="1"/>
</dbReference>
<dbReference type="InterPro" id="IPR008920">
    <property type="entry name" value="TF_FadR/GntR_C"/>
</dbReference>
<dbReference type="Pfam" id="PF07729">
    <property type="entry name" value="FCD"/>
    <property type="match status" value="1"/>
</dbReference>
<sequence>MLREDLRNGSFYAGQRLVELELAAHYGVSRTPVREALFQLAREGLITDSDRGYSLPVDTHDDFLDRLAVRRNLDPLLAAHAALRATPSQVHELELFLARMRESHEANDFKEFANHAHLFRIALIEAGHNIALDRVCRVIEDQSLIMRNKQYRDEDNRALAIQFEEKLFHAIKQSAPDAAARVAREYMEAVIRLLGESITNAPALWIAPRQPSQGDGTITA</sequence>
<dbReference type="PRINTS" id="PR00035">
    <property type="entry name" value="HTHGNTR"/>
</dbReference>
<keyword evidence="3" id="KW-0804">Transcription</keyword>
<evidence type="ECO:0000259" key="4">
    <source>
        <dbReference type="PROSITE" id="PS50949"/>
    </source>
</evidence>
<protein>
    <submittedName>
        <fullName evidence="5">HTH-type transcriptional repressor RspR</fullName>
    </submittedName>
</protein>
<keyword evidence="1" id="KW-0805">Transcription regulation</keyword>
<dbReference type="InterPro" id="IPR036390">
    <property type="entry name" value="WH_DNA-bd_sf"/>
</dbReference>
<dbReference type="InterPro" id="IPR036388">
    <property type="entry name" value="WH-like_DNA-bd_sf"/>
</dbReference>
<dbReference type="SUPFAM" id="SSF46785">
    <property type="entry name" value="Winged helix' DNA-binding domain"/>
    <property type="match status" value="1"/>
</dbReference>
<dbReference type="GO" id="GO:0003677">
    <property type="term" value="F:DNA binding"/>
    <property type="evidence" value="ECO:0007669"/>
    <property type="project" value="UniProtKB-KW"/>
</dbReference>
<dbReference type="EMBL" id="CABPSJ010000003">
    <property type="protein sequence ID" value="VVE12712.1"/>
    <property type="molecule type" value="Genomic_DNA"/>
</dbReference>
<evidence type="ECO:0000256" key="2">
    <source>
        <dbReference type="ARBA" id="ARBA00023125"/>
    </source>
</evidence>
<evidence type="ECO:0000313" key="6">
    <source>
        <dbReference type="Proteomes" id="UP000337189"/>
    </source>
</evidence>
<dbReference type="CDD" id="cd07377">
    <property type="entry name" value="WHTH_GntR"/>
    <property type="match status" value="1"/>
</dbReference>
<gene>
    <name evidence="5" type="primary">rspR_2</name>
    <name evidence="5" type="ORF">PCO31110_02747</name>
</gene>
<dbReference type="PANTHER" id="PTHR43537">
    <property type="entry name" value="TRANSCRIPTIONAL REGULATOR, GNTR FAMILY"/>
    <property type="match status" value="1"/>
</dbReference>
<dbReference type="InterPro" id="IPR011711">
    <property type="entry name" value="GntR_C"/>
</dbReference>
<name>A0A5E4VKC6_9BURK</name>
<keyword evidence="2" id="KW-0238">DNA-binding</keyword>
<accession>A0A5E4VKC6</accession>
<dbReference type="InterPro" id="IPR000524">
    <property type="entry name" value="Tscrpt_reg_HTH_GntR"/>
</dbReference>
<feature type="domain" description="HTH gntR-type" evidence="4">
    <location>
        <begin position="1"/>
        <end position="60"/>
    </location>
</feature>
<organism evidence="5 6">
    <name type="scientific">Pandoraea communis</name>
    <dbReference type="NCBI Taxonomy" id="2508297"/>
    <lineage>
        <taxon>Bacteria</taxon>
        <taxon>Pseudomonadati</taxon>
        <taxon>Pseudomonadota</taxon>
        <taxon>Betaproteobacteria</taxon>
        <taxon>Burkholderiales</taxon>
        <taxon>Burkholderiaceae</taxon>
        <taxon>Pandoraea</taxon>
    </lineage>
</organism>
<evidence type="ECO:0000313" key="5">
    <source>
        <dbReference type="EMBL" id="VVE12712.1"/>
    </source>
</evidence>
<dbReference type="SMART" id="SM00895">
    <property type="entry name" value="FCD"/>
    <property type="match status" value="1"/>
</dbReference>
<dbReference type="Proteomes" id="UP000337189">
    <property type="component" value="Unassembled WGS sequence"/>
</dbReference>
<dbReference type="SMART" id="SM00345">
    <property type="entry name" value="HTH_GNTR"/>
    <property type="match status" value="1"/>
</dbReference>
<evidence type="ECO:0000256" key="1">
    <source>
        <dbReference type="ARBA" id="ARBA00023015"/>
    </source>
</evidence>
<dbReference type="Gene3D" id="1.20.120.530">
    <property type="entry name" value="GntR ligand-binding domain-like"/>
    <property type="match status" value="1"/>
</dbReference>
<dbReference type="PROSITE" id="PS50949">
    <property type="entry name" value="HTH_GNTR"/>
    <property type="match status" value="1"/>
</dbReference>
<reference evidence="5 6" key="1">
    <citation type="submission" date="2019-08" db="EMBL/GenBank/DDBJ databases">
        <authorList>
            <person name="Peeters C."/>
        </authorList>
    </citation>
    <scope>NUCLEOTIDE SEQUENCE [LARGE SCALE GENOMIC DNA]</scope>
    <source>
        <strain evidence="5 6">LMG 31110</strain>
    </source>
</reference>
<dbReference type="GO" id="GO:0003700">
    <property type="term" value="F:DNA-binding transcription factor activity"/>
    <property type="evidence" value="ECO:0007669"/>
    <property type="project" value="InterPro"/>
</dbReference>
<dbReference type="SUPFAM" id="SSF48008">
    <property type="entry name" value="GntR ligand-binding domain-like"/>
    <property type="match status" value="1"/>
</dbReference>
<evidence type="ECO:0000256" key="3">
    <source>
        <dbReference type="ARBA" id="ARBA00023163"/>
    </source>
</evidence>
<proteinExistence type="predicted"/>
<dbReference type="Pfam" id="PF00392">
    <property type="entry name" value="GntR"/>
    <property type="match status" value="1"/>
</dbReference>